<protein>
    <submittedName>
        <fullName evidence="2">Uncharacterized protein</fullName>
    </submittedName>
</protein>
<evidence type="ECO:0000313" key="3">
    <source>
        <dbReference type="Proteomes" id="UP001501570"/>
    </source>
</evidence>
<evidence type="ECO:0000256" key="1">
    <source>
        <dbReference type="SAM" id="Phobius"/>
    </source>
</evidence>
<keyword evidence="1" id="KW-0472">Membrane</keyword>
<feature type="transmembrane region" description="Helical" evidence="1">
    <location>
        <begin position="69"/>
        <end position="91"/>
    </location>
</feature>
<keyword evidence="1" id="KW-0812">Transmembrane</keyword>
<organism evidence="2 3">
    <name type="scientific">Rugosimonospora acidiphila</name>
    <dbReference type="NCBI Taxonomy" id="556531"/>
    <lineage>
        <taxon>Bacteria</taxon>
        <taxon>Bacillati</taxon>
        <taxon>Actinomycetota</taxon>
        <taxon>Actinomycetes</taxon>
        <taxon>Micromonosporales</taxon>
        <taxon>Micromonosporaceae</taxon>
        <taxon>Rugosimonospora</taxon>
    </lineage>
</organism>
<feature type="transmembrane region" description="Helical" evidence="1">
    <location>
        <begin position="103"/>
        <end position="123"/>
    </location>
</feature>
<name>A0ABP9RHH0_9ACTN</name>
<reference evidence="3" key="1">
    <citation type="journal article" date="2019" name="Int. J. Syst. Evol. Microbiol.">
        <title>The Global Catalogue of Microorganisms (GCM) 10K type strain sequencing project: providing services to taxonomists for standard genome sequencing and annotation.</title>
        <authorList>
            <consortium name="The Broad Institute Genomics Platform"/>
            <consortium name="The Broad Institute Genome Sequencing Center for Infectious Disease"/>
            <person name="Wu L."/>
            <person name="Ma J."/>
        </authorList>
    </citation>
    <scope>NUCLEOTIDE SEQUENCE [LARGE SCALE GENOMIC DNA]</scope>
    <source>
        <strain evidence="3">JCM 18304</strain>
    </source>
</reference>
<feature type="transmembrane region" description="Helical" evidence="1">
    <location>
        <begin position="33"/>
        <end position="49"/>
    </location>
</feature>
<dbReference type="InterPro" id="IPR045713">
    <property type="entry name" value="DUF6069"/>
</dbReference>
<sequence length="153" mass="15752">MFSAGRSATLIGMTNAIKHLDLTRTTARRTGRALTVIAAAAGALLLWAVNDPWGGNDLAVRQGDGARHLGPAAVVVAALIAGLAAWGLLALLERTIRRPVLPYRIIAAIVLILSLVAPLGSGVGTSSRLALLGMHLTVGAALIIGLPGRQNCR</sequence>
<dbReference type="Proteomes" id="UP001501570">
    <property type="component" value="Unassembled WGS sequence"/>
</dbReference>
<dbReference type="EMBL" id="BAABJQ010000001">
    <property type="protein sequence ID" value="GAA5177258.1"/>
    <property type="molecule type" value="Genomic_DNA"/>
</dbReference>
<keyword evidence="1" id="KW-1133">Transmembrane helix</keyword>
<gene>
    <name evidence="2" type="ORF">GCM10023322_01560</name>
</gene>
<evidence type="ECO:0000313" key="2">
    <source>
        <dbReference type="EMBL" id="GAA5177258.1"/>
    </source>
</evidence>
<dbReference type="Pfam" id="PF19545">
    <property type="entry name" value="DUF6069"/>
    <property type="match status" value="1"/>
</dbReference>
<feature type="transmembrane region" description="Helical" evidence="1">
    <location>
        <begin position="129"/>
        <end position="148"/>
    </location>
</feature>
<keyword evidence="3" id="KW-1185">Reference proteome</keyword>
<comment type="caution">
    <text evidence="2">The sequence shown here is derived from an EMBL/GenBank/DDBJ whole genome shotgun (WGS) entry which is preliminary data.</text>
</comment>
<accession>A0ABP9RHH0</accession>
<proteinExistence type="predicted"/>